<dbReference type="PROSITE" id="PS50977">
    <property type="entry name" value="HTH_TETR_2"/>
    <property type="match status" value="1"/>
</dbReference>
<accession>A0AAN1VQC3</accession>
<gene>
    <name evidence="4" type="ordered locus">TEH_05160</name>
</gene>
<dbReference type="RefSeq" id="WP_014123912.1">
    <property type="nucleotide sequence ID" value="NC_016052.1"/>
</dbReference>
<dbReference type="Proteomes" id="UP000002663">
    <property type="component" value="Chromosome"/>
</dbReference>
<name>A0AAN1VQC3_TETHN</name>
<dbReference type="SUPFAM" id="SSF46689">
    <property type="entry name" value="Homeodomain-like"/>
    <property type="match status" value="1"/>
</dbReference>
<dbReference type="Pfam" id="PF00440">
    <property type="entry name" value="TetR_N"/>
    <property type="match status" value="1"/>
</dbReference>
<keyword evidence="1 2" id="KW-0238">DNA-binding</keyword>
<dbReference type="AlphaFoldDB" id="A0AAN1VQC3"/>
<evidence type="ECO:0000259" key="3">
    <source>
        <dbReference type="PROSITE" id="PS50977"/>
    </source>
</evidence>
<dbReference type="InterPro" id="IPR009057">
    <property type="entry name" value="Homeodomain-like_sf"/>
</dbReference>
<evidence type="ECO:0000256" key="1">
    <source>
        <dbReference type="ARBA" id="ARBA00023125"/>
    </source>
</evidence>
<evidence type="ECO:0000313" key="4">
    <source>
        <dbReference type="EMBL" id="BAK93843.1"/>
    </source>
</evidence>
<dbReference type="PANTHER" id="PTHR43479:SF7">
    <property type="entry name" value="TETR-FAMILY TRANSCRIPTIONAL REGULATOR"/>
    <property type="match status" value="1"/>
</dbReference>
<dbReference type="InterPro" id="IPR050624">
    <property type="entry name" value="HTH-type_Tx_Regulator"/>
</dbReference>
<dbReference type="Gene3D" id="1.10.357.10">
    <property type="entry name" value="Tetracycline Repressor, domain 2"/>
    <property type="match status" value="1"/>
</dbReference>
<proteinExistence type="predicted"/>
<dbReference type="GO" id="GO:0003677">
    <property type="term" value="F:DNA binding"/>
    <property type="evidence" value="ECO:0007669"/>
    <property type="project" value="UniProtKB-UniRule"/>
</dbReference>
<evidence type="ECO:0000256" key="2">
    <source>
        <dbReference type="PROSITE-ProRule" id="PRU00335"/>
    </source>
</evidence>
<dbReference type="InterPro" id="IPR001647">
    <property type="entry name" value="HTH_TetR"/>
</dbReference>
<reference evidence="4 5" key="1">
    <citation type="submission" date="2011-01" db="EMBL/GenBank/DDBJ databases">
        <title>Whole genome sequence of Tetragenococcus halophilus NBRC 12172.</title>
        <authorList>
            <person name="Nakazawa H."/>
            <person name="Omata S."/>
            <person name="Koga C."/>
            <person name="Watanabe Y."/>
            <person name="Katano Y."/>
            <person name="Ito N."/>
            <person name="Tsukatani N."/>
            <person name="Ankai A."/>
            <person name="Oguchi A."/>
            <person name="Fukui S."/>
            <person name="Yashiro I."/>
            <person name="Kamata S."/>
            <person name="Hashimoto Y."/>
            <person name="Yamazaki J."/>
            <person name="Taguchi H."/>
            <person name="Tanaka A."/>
            <person name="Koyama T."/>
            <person name="Ichige A."/>
            <person name="Hanya Y."/>
            <person name="Tanikawa S."/>
            <person name="Yamazaki S."/>
            <person name="Fujita N."/>
        </authorList>
    </citation>
    <scope>NUCLEOTIDE SEQUENCE [LARGE SCALE GENOMIC DNA]</scope>
    <source>
        <strain evidence="5">DSM 20338 / JCM 20259 / NCIMB 9735 / NBRC 12172</strain>
    </source>
</reference>
<dbReference type="EMBL" id="AP012046">
    <property type="protein sequence ID" value="BAK93843.1"/>
    <property type="molecule type" value="Genomic_DNA"/>
</dbReference>
<evidence type="ECO:0000313" key="5">
    <source>
        <dbReference type="Proteomes" id="UP000002663"/>
    </source>
</evidence>
<organism evidence="4 5">
    <name type="scientific">Tetragenococcus halophilus (strain DSM 20338 / JCM 20259 / NCIMB 9735 / NBRC 12172)</name>
    <name type="common">Pediococcus halophilus</name>
    <dbReference type="NCBI Taxonomy" id="945021"/>
    <lineage>
        <taxon>Bacteria</taxon>
        <taxon>Bacillati</taxon>
        <taxon>Bacillota</taxon>
        <taxon>Bacilli</taxon>
        <taxon>Lactobacillales</taxon>
        <taxon>Enterococcaceae</taxon>
        <taxon>Tetragenococcus</taxon>
    </lineage>
</organism>
<feature type="domain" description="HTH tetR-type" evidence="3">
    <location>
        <begin position="10"/>
        <end position="70"/>
    </location>
</feature>
<protein>
    <submittedName>
        <fullName evidence="4">TetR family transcriptional regulator</fullName>
    </submittedName>
</protein>
<feature type="DNA-binding region" description="H-T-H motif" evidence="2">
    <location>
        <begin position="33"/>
        <end position="52"/>
    </location>
</feature>
<sequence>MESSLDLRVQKTYDALITALLELTKEKSLDKITVNELCQKARIRRPTFYKHFNDKYDFFHFTVQSLQEHYLAKVEEKTDDAHPVRYFTTLFQTMIDAIDEYQKVLLPLKIDATSFFIFETVDDKLHQQLEKRLRHFYDMGYQLPTNIDFSLQVLLGTFKQAAFWWLKNQERISKKEVIDEMNNTLRWFFDMRQ</sequence>
<dbReference type="KEGG" id="thl:TEH_05160"/>
<dbReference type="PANTHER" id="PTHR43479">
    <property type="entry name" value="ACREF/ENVCD OPERON REPRESSOR-RELATED"/>
    <property type="match status" value="1"/>
</dbReference>